<evidence type="ECO:0000313" key="2">
    <source>
        <dbReference type="EMBL" id="KAA1012403.1"/>
    </source>
</evidence>
<dbReference type="Proteomes" id="UP000325273">
    <property type="component" value="Unassembled WGS sequence"/>
</dbReference>
<keyword evidence="3" id="KW-1185">Reference proteome</keyword>
<accession>A0A5B0HBR3</accession>
<evidence type="ECO:0000256" key="1">
    <source>
        <dbReference type="SAM" id="Phobius"/>
    </source>
</evidence>
<dbReference type="AlphaFoldDB" id="A0A5B0HBR3"/>
<proteinExistence type="predicted"/>
<feature type="transmembrane region" description="Helical" evidence="1">
    <location>
        <begin position="20"/>
        <end position="41"/>
    </location>
</feature>
<protein>
    <submittedName>
        <fullName evidence="2">Uncharacterized protein</fullName>
    </submittedName>
</protein>
<keyword evidence="1" id="KW-0472">Membrane</keyword>
<keyword evidence="1" id="KW-0812">Transmembrane</keyword>
<organism evidence="2 3">
    <name type="scientific">Paraburkholderia panacisoli</name>
    <dbReference type="NCBI Taxonomy" id="2603818"/>
    <lineage>
        <taxon>Bacteria</taxon>
        <taxon>Pseudomonadati</taxon>
        <taxon>Pseudomonadota</taxon>
        <taxon>Betaproteobacteria</taxon>
        <taxon>Burkholderiales</taxon>
        <taxon>Burkholderiaceae</taxon>
        <taxon>Paraburkholderia</taxon>
    </lineage>
</organism>
<evidence type="ECO:0000313" key="3">
    <source>
        <dbReference type="Proteomes" id="UP000325273"/>
    </source>
</evidence>
<name>A0A5B0HBR3_9BURK</name>
<sequence length="96" mass="10242">MRFWLGDVPGCLRAALASPCFHVGLLALPLCGAALTFFAVAKKVSKESGFTPLILKRVPWLGGGSGASGIRVPAHSASVTRQSFFRRRCARRRAAS</sequence>
<gene>
    <name evidence="2" type="ORF">FVF58_10970</name>
</gene>
<dbReference type="EMBL" id="VTUZ01000006">
    <property type="protein sequence ID" value="KAA1012403.1"/>
    <property type="molecule type" value="Genomic_DNA"/>
</dbReference>
<keyword evidence="1" id="KW-1133">Transmembrane helix</keyword>
<comment type="caution">
    <text evidence="2">The sequence shown here is derived from an EMBL/GenBank/DDBJ whole genome shotgun (WGS) entry which is preliminary data.</text>
</comment>
<reference evidence="2 3" key="1">
    <citation type="submission" date="2019-08" db="EMBL/GenBank/DDBJ databases">
        <title>Paraburkholderia sp. DCY113.</title>
        <authorList>
            <person name="Kang J."/>
        </authorList>
    </citation>
    <scope>NUCLEOTIDE SEQUENCE [LARGE SCALE GENOMIC DNA]</scope>
    <source>
        <strain evidence="2 3">DCY113</strain>
    </source>
</reference>